<name>A0A139XIF0_TOXGO</name>
<evidence type="ECO:0000256" key="1">
    <source>
        <dbReference type="SAM" id="MobiDB-lite"/>
    </source>
</evidence>
<evidence type="ECO:0000313" key="4">
    <source>
        <dbReference type="Proteomes" id="UP000074247"/>
    </source>
</evidence>
<feature type="transmembrane region" description="Helical" evidence="2">
    <location>
        <begin position="56"/>
        <end position="79"/>
    </location>
</feature>
<gene>
    <name evidence="3" type="ORF">TGARI_372210</name>
</gene>
<keyword evidence="2" id="KW-0812">Transmembrane</keyword>
<accession>A0A139XIF0</accession>
<keyword evidence="2" id="KW-1133">Transmembrane helix</keyword>
<reference evidence="3 4" key="1">
    <citation type="journal article" date="2016" name="Nat. Commun.">
        <title>Local admixture of amplified and diversified secreted pathogenesis determinants shapes mosaic Toxoplasma gondii genomes.</title>
        <authorList>
            <person name="Lorenzi H."/>
            <person name="Khan A."/>
            <person name="Behnke M.S."/>
            <person name="Namasivayam S."/>
            <person name="Swapna L.S."/>
            <person name="Hadjithomas M."/>
            <person name="Karamycheva S."/>
            <person name="Pinney D."/>
            <person name="Brunk B.P."/>
            <person name="Ajioka J.W."/>
            <person name="Ajzenberg D."/>
            <person name="Boothroyd J.C."/>
            <person name="Boyle J.P."/>
            <person name="Darde M.L."/>
            <person name="Diaz-Miranda M.A."/>
            <person name="Dubey J.P."/>
            <person name="Fritz H.M."/>
            <person name="Gennari S.M."/>
            <person name="Gregory B.D."/>
            <person name="Kim K."/>
            <person name="Saeij J.P."/>
            <person name="Su C."/>
            <person name="White M.W."/>
            <person name="Zhu X.Q."/>
            <person name="Howe D.K."/>
            <person name="Rosenthal B.M."/>
            <person name="Grigg M.E."/>
            <person name="Parkinson J."/>
            <person name="Liu L."/>
            <person name="Kissinger J.C."/>
            <person name="Roos D.S."/>
            <person name="Sibley L.D."/>
        </authorList>
    </citation>
    <scope>NUCLEOTIDE SEQUENCE [LARGE SCALE GENOMIC DNA]</scope>
    <source>
        <strain evidence="3 4">ARI</strain>
    </source>
</reference>
<keyword evidence="2" id="KW-0472">Membrane</keyword>
<proteinExistence type="predicted"/>
<feature type="compositionally biased region" description="Basic and acidic residues" evidence="1">
    <location>
        <begin position="93"/>
        <end position="120"/>
    </location>
</feature>
<dbReference type="VEuPathDB" id="ToxoDB:TGARI_372210"/>
<protein>
    <recommendedName>
        <fullName evidence="5">Transmembrane protein</fullName>
    </recommendedName>
</protein>
<evidence type="ECO:0000256" key="2">
    <source>
        <dbReference type="SAM" id="Phobius"/>
    </source>
</evidence>
<sequence length="120" mass="13203">MPLRRLERVAFSLPVPRSETAPSRRLLLPSRRALCACSASAAPPALKYLSCVSHALSLFFFSPFFSCSPLFSLHLAVFVDPFPVKPPAPLDTEVAKREDECGDRRGSEALERDDAGGREE</sequence>
<organism evidence="3 4">
    <name type="scientific">Toxoplasma gondii ARI</name>
    <dbReference type="NCBI Taxonomy" id="1074872"/>
    <lineage>
        <taxon>Eukaryota</taxon>
        <taxon>Sar</taxon>
        <taxon>Alveolata</taxon>
        <taxon>Apicomplexa</taxon>
        <taxon>Conoidasida</taxon>
        <taxon>Coccidia</taxon>
        <taxon>Eucoccidiorida</taxon>
        <taxon>Eimeriorina</taxon>
        <taxon>Sarcocystidae</taxon>
        <taxon>Toxoplasma</taxon>
    </lineage>
</organism>
<feature type="region of interest" description="Disordered" evidence="1">
    <location>
        <begin position="89"/>
        <end position="120"/>
    </location>
</feature>
<dbReference type="EMBL" id="AGQS02006021">
    <property type="protein sequence ID" value="KYF38565.1"/>
    <property type="molecule type" value="Genomic_DNA"/>
</dbReference>
<comment type="caution">
    <text evidence="3">The sequence shown here is derived from an EMBL/GenBank/DDBJ whole genome shotgun (WGS) entry which is preliminary data.</text>
</comment>
<dbReference type="AlphaFoldDB" id="A0A139XIF0"/>
<evidence type="ECO:0008006" key="5">
    <source>
        <dbReference type="Google" id="ProtNLM"/>
    </source>
</evidence>
<evidence type="ECO:0000313" key="3">
    <source>
        <dbReference type="EMBL" id="KYF38565.1"/>
    </source>
</evidence>
<dbReference type="Proteomes" id="UP000074247">
    <property type="component" value="Unassembled WGS sequence"/>
</dbReference>